<dbReference type="EMBL" id="JABXIY010000043">
    <property type="protein sequence ID" value="NVK98315.1"/>
    <property type="molecule type" value="Genomic_DNA"/>
</dbReference>
<gene>
    <name evidence="1" type="ORF">HW564_15435</name>
</gene>
<dbReference type="RefSeq" id="WP_044028866.1">
    <property type="nucleotide sequence ID" value="NZ_CP076685.1"/>
</dbReference>
<evidence type="ECO:0000313" key="2">
    <source>
        <dbReference type="Proteomes" id="UP000565723"/>
    </source>
</evidence>
<evidence type="ECO:0000313" key="1">
    <source>
        <dbReference type="EMBL" id="NVK98315.1"/>
    </source>
</evidence>
<sequence length="92" mass="9836">MYRFTPIFLLLAACADPVEDPNAVDPAPVDLSFCKGDDLGEIVGRPAAEVSHLLPEGARVIGPDSLVIQDYRPDRLNVSTDRAGVVTRLSCG</sequence>
<organism evidence="1 2">
    <name type="scientific">Ruegeria pomeroyi</name>
    <dbReference type="NCBI Taxonomy" id="89184"/>
    <lineage>
        <taxon>Bacteria</taxon>
        <taxon>Pseudomonadati</taxon>
        <taxon>Pseudomonadota</taxon>
        <taxon>Alphaproteobacteria</taxon>
        <taxon>Rhodobacterales</taxon>
        <taxon>Roseobacteraceae</taxon>
        <taxon>Ruegeria</taxon>
    </lineage>
</organism>
<dbReference type="Pfam" id="PF11720">
    <property type="entry name" value="Inhibitor_I78"/>
    <property type="match status" value="1"/>
</dbReference>
<accession>A0A850LLG2</accession>
<comment type="caution">
    <text evidence="1">The sequence shown here is derived from an EMBL/GenBank/DDBJ whole genome shotgun (WGS) entry which is preliminary data.</text>
</comment>
<dbReference type="Proteomes" id="UP000565723">
    <property type="component" value="Unassembled WGS sequence"/>
</dbReference>
<proteinExistence type="predicted"/>
<dbReference type="Gene3D" id="3.30.10.10">
    <property type="entry name" value="Trypsin Inhibitor V, subunit A"/>
    <property type="match status" value="1"/>
</dbReference>
<dbReference type="InterPro" id="IPR021719">
    <property type="entry name" value="Prot_inh_I78"/>
</dbReference>
<protein>
    <recommendedName>
        <fullName evidence="3">Lipoprotein</fullName>
    </recommendedName>
</protein>
<reference evidence="1 2" key="1">
    <citation type="journal article" date="2020" name="Proc. Natl. Acad. Sci. U.S.A.">
        <title>Ecological drivers of bacterial community assembly in synthetic phycospheres.</title>
        <authorList>
            <person name="Fu H."/>
            <person name="Uchimiya M."/>
            <person name="Gore J."/>
            <person name="Moran M.A."/>
        </authorList>
    </citation>
    <scope>NUCLEOTIDE SEQUENCE [LARGE SCALE GENOMIC DNA]</scope>
    <source>
        <strain evidence="1">HF-Din03</strain>
    </source>
</reference>
<name>A0A850LLG2_9RHOB</name>
<evidence type="ECO:0008006" key="3">
    <source>
        <dbReference type="Google" id="ProtNLM"/>
    </source>
</evidence>
<dbReference type="AlphaFoldDB" id="A0A850LLG2"/>